<sequence>MEDEEKIDKSLYIYAIIAIMITALLFALMMRFAEQGNAFMVILIAVLIGVVAFGIARMLKHFYLKQL</sequence>
<reference evidence="2 3" key="1">
    <citation type="submission" date="2010-07" db="EMBL/GenBank/DDBJ databases">
        <title>The complete genome of Methanosalsum zhilinae DSM 4017.</title>
        <authorList>
            <consortium name="US DOE Joint Genome Institute (JGI-PGF)"/>
            <person name="Lucas S."/>
            <person name="Copeland A."/>
            <person name="Lapidus A."/>
            <person name="Glavina del Rio T."/>
            <person name="Dalin E."/>
            <person name="Tice H."/>
            <person name="Bruce D."/>
            <person name="Goodwin L."/>
            <person name="Pitluck S."/>
            <person name="Kyrpides N."/>
            <person name="Mavromatis K."/>
            <person name="Ovchinnikova G."/>
            <person name="Daligault H."/>
            <person name="Detter J.C."/>
            <person name="Han C."/>
            <person name="Tapia R."/>
            <person name="Larimer F."/>
            <person name="Land M."/>
            <person name="Hauser L."/>
            <person name="Markowitz V."/>
            <person name="Cheng J.-F."/>
            <person name="Hugenholtz P."/>
            <person name="Woyke T."/>
            <person name="Wu D."/>
            <person name="Spring S."/>
            <person name="Schueler E."/>
            <person name="Brambilla E."/>
            <person name="Klenk H.-P."/>
            <person name="Eisen J.A."/>
        </authorList>
    </citation>
    <scope>NUCLEOTIDE SEQUENCE [LARGE SCALE GENOMIC DNA]</scope>
    <source>
        <strain evidence="3">DSM 4017 / NBRC 107636 / OCM 62 / WeN5</strain>
    </source>
</reference>
<name>F7XKP2_METZD</name>
<dbReference type="HOGENOM" id="CLU_2802342_0_0_2"/>
<feature type="transmembrane region" description="Helical" evidence="1">
    <location>
        <begin position="12"/>
        <end position="32"/>
    </location>
</feature>
<dbReference type="AlphaFoldDB" id="F7XKP2"/>
<keyword evidence="3" id="KW-1185">Reference proteome</keyword>
<dbReference type="GeneID" id="10822404"/>
<feature type="transmembrane region" description="Helical" evidence="1">
    <location>
        <begin position="38"/>
        <end position="59"/>
    </location>
</feature>
<proteinExistence type="predicted"/>
<keyword evidence="1" id="KW-0472">Membrane</keyword>
<dbReference type="EMBL" id="CP002101">
    <property type="protein sequence ID" value="AEH60652.1"/>
    <property type="molecule type" value="Genomic_DNA"/>
</dbReference>
<organism evidence="2 3">
    <name type="scientific">Methanosalsum zhilinae (strain DSM 4017 / NBRC 107636 / OCM 62 / WeN5)</name>
    <name type="common">Methanohalophilus zhilinae</name>
    <dbReference type="NCBI Taxonomy" id="679901"/>
    <lineage>
        <taxon>Archaea</taxon>
        <taxon>Methanobacteriati</taxon>
        <taxon>Methanobacteriota</taxon>
        <taxon>Stenosarchaea group</taxon>
        <taxon>Methanomicrobia</taxon>
        <taxon>Methanosarcinales</taxon>
        <taxon>Methanosarcinaceae</taxon>
        <taxon>Methanosalsum</taxon>
    </lineage>
</organism>
<dbReference type="Proteomes" id="UP000006622">
    <property type="component" value="Chromosome"/>
</dbReference>
<evidence type="ECO:0000256" key="1">
    <source>
        <dbReference type="SAM" id="Phobius"/>
    </source>
</evidence>
<dbReference type="KEGG" id="mzh:Mzhil_0788"/>
<protein>
    <submittedName>
        <fullName evidence="2">Uncharacterized protein</fullName>
    </submittedName>
</protein>
<evidence type="ECO:0000313" key="2">
    <source>
        <dbReference type="EMBL" id="AEH60652.1"/>
    </source>
</evidence>
<keyword evidence="1" id="KW-1133">Transmembrane helix</keyword>
<gene>
    <name evidence="2" type="ordered locus">Mzhil_0788</name>
</gene>
<dbReference type="RefSeq" id="WP_013898091.1">
    <property type="nucleotide sequence ID" value="NC_015676.1"/>
</dbReference>
<evidence type="ECO:0000313" key="3">
    <source>
        <dbReference type="Proteomes" id="UP000006622"/>
    </source>
</evidence>
<keyword evidence="1" id="KW-0812">Transmembrane</keyword>
<accession>F7XKP2</accession>